<reference evidence="1" key="1">
    <citation type="submission" date="2021-06" db="EMBL/GenBank/DDBJ databases">
        <authorList>
            <person name="Kallberg Y."/>
            <person name="Tangrot J."/>
            <person name="Rosling A."/>
        </authorList>
    </citation>
    <scope>NUCLEOTIDE SEQUENCE</scope>
    <source>
        <strain evidence="1">MA453B</strain>
    </source>
</reference>
<dbReference type="OrthoDB" id="2318973at2759"/>
<evidence type="ECO:0000313" key="2">
    <source>
        <dbReference type="Proteomes" id="UP000789405"/>
    </source>
</evidence>
<comment type="caution">
    <text evidence="1">The sequence shown here is derived from an EMBL/GenBank/DDBJ whole genome shotgun (WGS) entry which is preliminary data.</text>
</comment>
<organism evidence="1 2">
    <name type="scientific">Dentiscutata erythropus</name>
    <dbReference type="NCBI Taxonomy" id="1348616"/>
    <lineage>
        <taxon>Eukaryota</taxon>
        <taxon>Fungi</taxon>
        <taxon>Fungi incertae sedis</taxon>
        <taxon>Mucoromycota</taxon>
        <taxon>Glomeromycotina</taxon>
        <taxon>Glomeromycetes</taxon>
        <taxon>Diversisporales</taxon>
        <taxon>Gigasporaceae</taxon>
        <taxon>Dentiscutata</taxon>
    </lineage>
</organism>
<name>A0A9N9EZY6_9GLOM</name>
<protein>
    <submittedName>
        <fullName evidence="1">17013_t:CDS:1</fullName>
    </submittedName>
</protein>
<evidence type="ECO:0000313" key="1">
    <source>
        <dbReference type="EMBL" id="CAG8501119.1"/>
    </source>
</evidence>
<dbReference type="Proteomes" id="UP000789405">
    <property type="component" value="Unassembled WGS sequence"/>
</dbReference>
<dbReference type="AlphaFoldDB" id="A0A9N9EZY6"/>
<dbReference type="EMBL" id="CAJVPY010000968">
    <property type="protein sequence ID" value="CAG8501119.1"/>
    <property type="molecule type" value="Genomic_DNA"/>
</dbReference>
<accession>A0A9N9EZY6</accession>
<gene>
    <name evidence="1" type="ORF">DERYTH_LOCUS2906</name>
</gene>
<proteinExistence type="predicted"/>
<sequence>MNPTNPDIDSFRQQTFTIDLLYDNNSNKLDVHLATLRKQRGGGPLPKMTGEKLFGLVFDLRCQEAAIRITRKDISEYIKTERWRNAGSAEQYQYKLYAKDANDEDDNKYRKTYDPNEPLININNPNGGGFSSFSGMNSTDNFFNGSNSAIN</sequence>
<keyword evidence="2" id="KW-1185">Reference proteome</keyword>